<organism evidence="2 3">
    <name type="scientific">Pseudomonas psychrophila</name>
    <dbReference type="NCBI Taxonomy" id="122355"/>
    <lineage>
        <taxon>Bacteria</taxon>
        <taxon>Pseudomonadati</taxon>
        <taxon>Pseudomonadota</taxon>
        <taxon>Gammaproteobacteria</taxon>
        <taxon>Pseudomonadales</taxon>
        <taxon>Pseudomonadaceae</taxon>
        <taxon>Pseudomonas</taxon>
    </lineage>
</organism>
<evidence type="ECO:0000256" key="1">
    <source>
        <dbReference type="SAM" id="Phobius"/>
    </source>
</evidence>
<dbReference type="AlphaFoldDB" id="A0A8I1K7D7"/>
<gene>
    <name evidence="2" type="ORF">JFT45_24790</name>
</gene>
<keyword evidence="1" id="KW-0812">Transmembrane</keyword>
<evidence type="ECO:0000313" key="3">
    <source>
        <dbReference type="Proteomes" id="UP000658390"/>
    </source>
</evidence>
<dbReference type="RefSeq" id="WP_108184766.1">
    <property type="nucleotide sequence ID" value="NZ_JAEKCZ010000034.1"/>
</dbReference>
<comment type="caution">
    <text evidence="2">The sequence shown here is derived from an EMBL/GenBank/DDBJ whole genome shotgun (WGS) entry which is preliminary data.</text>
</comment>
<sequence length="93" mass="10016">MTLPLFMSKARKWLGLLAFWCVLFVCVFGYPAELNLLLGISDVLSAGDQLNGPNDMTMLIRMVLGLLLGVAADIFVLKAVGKLFPMSRALAGG</sequence>
<reference evidence="2" key="1">
    <citation type="submission" date="2020-12" db="EMBL/GenBank/DDBJ databases">
        <title>Antibiotic resistance and phylogeny of Pseudomonas spp. isolated over three decades from chicken meat in the Norwegian food chain.</title>
        <authorList>
            <person name="Moen B."/>
        </authorList>
    </citation>
    <scope>NUCLEOTIDE SEQUENCE</scope>
    <source>
        <strain evidence="2">MF6762</strain>
    </source>
</reference>
<dbReference type="EMBL" id="JAEKCZ010000034">
    <property type="protein sequence ID" value="MBJ2259724.1"/>
    <property type="molecule type" value="Genomic_DNA"/>
</dbReference>
<evidence type="ECO:0000313" key="2">
    <source>
        <dbReference type="EMBL" id="MBJ2259724.1"/>
    </source>
</evidence>
<keyword evidence="1" id="KW-1133">Transmembrane helix</keyword>
<name>A0A8I1K7D7_9PSED</name>
<keyword evidence="1" id="KW-0472">Membrane</keyword>
<protein>
    <submittedName>
        <fullName evidence="2">Uncharacterized protein</fullName>
    </submittedName>
</protein>
<feature type="transmembrane region" description="Helical" evidence="1">
    <location>
        <begin position="58"/>
        <end position="80"/>
    </location>
</feature>
<proteinExistence type="predicted"/>
<accession>A0A8I1K7D7</accession>
<dbReference type="Proteomes" id="UP000658390">
    <property type="component" value="Unassembled WGS sequence"/>
</dbReference>